<keyword evidence="2" id="KW-1185">Reference proteome</keyword>
<evidence type="ECO:0000313" key="1">
    <source>
        <dbReference type="EMBL" id="CAG8956988.1"/>
    </source>
</evidence>
<reference evidence="1" key="1">
    <citation type="submission" date="2021-07" db="EMBL/GenBank/DDBJ databases">
        <authorList>
            <person name="Durling M."/>
        </authorList>
    </citation>
    <scope>NUCLEOTIDE SEQUENCE</scope>
</reference>
<name>A0A9N9L2D6_9HELO</name>
<dbReference type="AlphaFoldDB" id="A0A9N9L2D6"/>
<organism evidence="1 2">
    <name type="scientific">Hymenoscyphus fraxineus</name>
    <dbReference type="NCBI Taxonomy" id="746836"/>
    <lineage>
        <taxon>Eukaryota</taxon>
        <taxon>Fungi</taxon>
        <taxon>Dikarya</taxon>
        <taxon>Ascomycota</taxon>
        <taxon>Pezizomycotina</taxon>
        <taxon>Leotiomycetes</taxon>
        <taxon>Helotiales</taxon>
        <taxon>Helotiaceae</taxon>
        <taxon>Hymenoscyphus</taxon>
    </lineage>
</organism>
<sequence>MSTTRPNESVLSIIFDCIFACFIREIKIKVQASTPPKSGQSPKKRAIELLGSIEYWTEQANAASKAENTESARRKARIEIEPALEKDIAELTMLNDLQLKAGGKLRNMIYEKLALGQQELQDFDMQKYKGKFVKERGIYKNRNKEGVGRY</sequence>
<proteinExistence type="predicted"/>
<dbReference type="EMBL" id="CAJVRL010000076">
    <property type="protein sequence ID" value="CAG8956988.1"/>
    <property type="molecule type" value="Genomic_DNA"/>
</dbReference>
<gene>
    <name evidence="1" type="ORF">HYFRA_00012467</name>
</gene>
<dbReference type="Proteomes" id="UP000696280">
    <property type="component" value="Unassembled WGS sequence"/>
</dbReference>
<accession>A0A9N9L2D6</accession>
<protein>
    <submittedName>
        <fullName evidence="1">Uncharacterized protein</fullName>
    </submittedName>
</protein>
<comment type="caution">
    <text evidence="1">The sequence shown here is derived from an EMBL/GenBank/DDBJ whole genome shotgun (WGS) entry which is preliminary data.</text>
</comment>
<evidence type="ECO:0000313" key="2">
    <source>
        <dbReference type="Proteomes" id="UP000696280"/>
    </source>
</evidence>